<comment type="subcellular location">
    <subcellularLocation>
        <location evidence="1">Cell envelope</location>
    </subcellularLocation>
</comment>
<dbReference type="Gene3D" id="2.40.50.100">
    <property type="match status" value="1"/>
</dbReference>
<evidence type="ECO:0000256" key="3">
    <source>
        <dbReference type="ARBA" id="ARBA00023054"/>
    </source>
</evidence>
<keyword evidence="5" id="KW-0812">Transmembrane</keyword>
<feature type="domain" description="Multidrug resistance protein MdtA-like barrel-sandwich hybrid" evidence="6">
    <location>
        <begin position="65"/>
        <end position="234"/>
    </location>
</feature>
<dbReference type="InterPro" id="IPR006143">
    <property type="entry name" value="RND_pump_MFP"/>
</dbReference>
<dbReference type="Pfam" id="PF25990">
    <property type="entry name" value="Beta-barrel_YknX"/>
    <property type="match status" value="1"/>
</dbReference>
<evidence type="ECO:0000259" key="7">
    <source>
        <dbReference type="Pfam" id="PF25989"/>
    </source>
</evidence>
<organism evidence="9 10">
    <name type="scientific">Caminicella sporogenes DSM 14501</name>
    <dbReference type="NCBI Taxonomy" id="1121266"/>
    <lineage>
        <taxon>Bacteria</taxon>
        <taxon>Bacillati</taxon>
        <taxon>Bacillota</taxon>
        <taxon>Clostridia</taxon>
        <taxon>Peptostreptococcales</taxon>
        <taxon>Caminicellaceae</taxon>
        <taxon>Caminicella</taxon>
    </lineage>
</organism>
<feature type="domain" description="YknX-like beta-barrel" evidence="8">
    <location>
        <begin position="254"/>
        <end position="332"/>
    </location>
</feature>
<dbReference type="RefSeq" id="WP_072967031.1">
    <property type="nucleotide sequence ID" value="NZ_FRAJ01000010.1"/>
</dbReference>
<reference evidence="9 10" key="1">
    <citation type="submission" date="2016-11" db="EMBL/GenBank/DDBJ databases">
        <authorList>
            <person name="Jaros S."/>
            <person name="Januszkiewicz K."/>
            <person name="Wedrychowicz H."/>
        </authorList>
    </citation>
    <scope>NUCLEOTIDE SEQUENCE [LARGE SCALE GENOMIC DNA]</scope>
    <source>
        <strain evidence="9 10">DSM 14501</strain>
    </source>
</reference>
<evidence type="ECO:0000256" key="1">
    <source>
        <dbReference type="ARBA" id="ARBA00004196"/>
    </source>
</evidence>
<sequence>MFKVRKKFIWLFVVAGIFFVLFSSFKMMKTKKSVGIFVKTARIEKQDIKSNIFTSGRVVSKKEREVTPDLTGRIVKIFVHEGDKVAKGQLLAKLDSKELEYDLKDEEINLEILKEKLEQLKRKDKVEFRTSYKNAEIDYKEALEDYENKKELYKEGAISEDDLDTAKKSMEKAYNDYLLAKKNYENSEDELEIKIQEKQIKASKLKIEKIKSDIEKTKILSPIDGTITSIEVSELSVVGPSTVLFNIKDIRDLEVVTNISEYDISKIKLGQSVKITGEGIGDKEYKGVVKYISPDAETVTNGQSTETTIEVKIDIKDKNTEFRPNFTANVEINTASKENALVVPYEAIYTDKDGKKSIFTVDGNKAKKHEIKTGIEGDMVVEVIGDGFKEGDLVILNPTERIKDGIEVSVRGM</sequence>
<dbReference type="InterPro" id="IPR058636">
    <property type="entry name" value="Beta-barrel_YknX"/>
</dbReference>
<keyword evidence="5" id="KW-1133">Transmembrane helix</keyword>
<dbReference type="Gene3D" id="2.40.420.20">
    <property type="match status" value="1"/>
</dbReference>
<dbReference type="Pfam" id="PF25989">
    <property type="entry name" value="YknX_C"/>
    <property type="match status" value="1"/>
</dbReference>
<keyword evidence="3 4" id="KW-0175">Coiled coil</keyword>
<dbReference type="AlphaFoldDB" id="A0A1M6Q8Z8"/>
<dbReference type="NCBIfam" id="TIGR01730">
    <property type="entry name" value="RND_mfp"/>
    <property type="match status" value="1"/>
</dbReference>
<dbReference type="Pfam" id="PF25917">
    <property type="entry name" value="BSH_RND"/>
    <property type="match status" value="1"/>
</dbReference>
<evidence type="ECO:0000259" key="6">
    <source>
        <dbReference type="Pfam" id="PF25917"/>
    </source>
</evidence>
<dbReference type="GO" id="GO:0030313">
    <property type="term" value="C:cell envelope"/>
    <property type="evidence" value="ECO:0007669"/>
    <property type="project" value="UniProtKB-SubCell"/>
</dbReference>
<dbReference type="GO" id="GO:0022857">
    <property type="term" value="F:transmembrane transporter activity"/>
    <property type="evidence" value="ECO:0007669"/>
    <property type="project" value="InterPro"/>
</dbReference>
<dbReference type="EMBL" id="FRAJ01000010">
    <property type="protein sequence ID" value="SHK16671.1"/>
    <property type="molecule type" value="Genomic_DNA"/>
</dbReference>
<evidence type="ECO:0000256" key="4">
    <source>
        <dbReference type="SAM" id="Coils"/>
    </source>
</evidence>
<dbReference type="InterPro" id="IPR058625">
    <property type="entry name" value="MdtA-like_BSH"/>
</dbReference>
<evidence type="ECO:0000256" key="2">
    <source>
        <dbReference type="ARBA" id="ARBA00009477"/>
    </source>
</evidence>
<keyword evidence="5" id="KW-0472">Membrane</keyword>
<evidence type="ECO:0000259" key="8">
    <source>
        <dbReference type="Pfam" id="PF25990"/>
    </source>
</evidence>
<accession>A0A1M6Q8Z8</accession>
<proteinExistence type="inferred from homology"/>
<protein>
    <submittedName>
        <fullName evidence="9">HlyD family secretion protein</fullName>
    </submittedName>
</protein>
<feature type="transmembrane region" description="Helical" evidence="5">
    <location>
        <begin position="7"/>
        <end position="25"/>
    </location>
</feature>
<comment type="similarity">
    <text evidence="2">Belongs to the membrane fusion protein (MFP) (TC 8.A.1) family.</text>
</comment>
<dbReference type="GO" id="GO:0016020">
    <property type="term" value="C:membrane"/>
    <property type="evidence" value="ECO:0007669"/>
    <property type="project" value="InterPro"/>
</dbReference>
<dbReference type="STRING" id="1121266.SAMN02745883_01442"/>
<gene>
    <name evidence="9" type="ORF">SAMN02745883_01442</name>
</gene>
<feature type="domain" description="YknX-like C-terminal permuted SH3-like" evidence="7">
    <location>
        <begin position="340"/>
        <end position="410"/>
    </location>
</feature>
<dbReference type="Gene3D" id="1.10.287.470">
    <property type="entry name" value="Helix hairpin bin"/>
    <property type="match status" value="1"/>
</dbReference>
<evidence type="ECO:0000313" key="10">
    <source>
        <dbReference type="Proteomes" id="UP000184082"/>
    </source>
</evidence>
<dbReference type="PANTHER" id="PTHR32347:SF14">
    <property type="entry name" value="EFFLUX SYSTEM COMPONENT YKNX-RELATED"/>
    <property type="match status" value="1"/>
</dbReference>
<keyword evidence="10" id="KW-1185">Reference proteome</keyword>
<dbReference type="Gene3D" id="2.40.30.170">
    <property type="match status" value="1"/>
</dbReference>
<dbReference type="Proteomes" id="UP000184082">
    <property type="component" value="Unassembled WGS sequence"/>
</dbReference>
<dbReference type="InterPro" id="IPR050465">
    <property type="entry name" value="UPF0194_transport"/>
</dbReference>
<evidence type="ECO:0000256" key="5">
    <source>
        <dbReference type="SAM" id="Phobius"/>
    </source>
</evidence>
<dbReference type="SUPFAM" id="SSF111369">
    <property type="entry name" value="HlyD-like secretion proteins"/>
    <property type="match status" value="2"/>
</dbReference>
<dbReference type="PANTHER" id="PTHR32347">
    <property type="entry name" value="EFFLUX SYSTEM COMPONENT YKNX-RELATED"/>
    <property type="match status" value="1"/>
</dbReference>
<dbReference type="InterPro" id="IPR058637">
    <property type="entry name" value="YknX-like_C"/>
</dbReference>
<name>A0A1M6Q8Z8_9FIRM</name>
<evidence type="ECO:0000313" key="9">
    <source>
        <dbReference type="EMBL" id="SHK16671.1"/>
    </source>
</evidence>
<feature type="coiled-coil region" evidence="4">
    <location>
        <begin position="96"/>
        <end position="213"/>
    </location>
</feature>